<comment type="subcellular location">
    <subcellularLocation>
        <location evidence="1">Cell membrane</location>
        <topology evidence="1">Multi-pass membrane protein</topology>
    </subcellularLocation>
</comment>
<evidence type="ECO:0000256" key="3">
    <source>
        <dbReference type="ARBA" id="ARBA00022692"/>
    </source>
</evidence>
<dbReference type="Pfam" id="PF07690">
    <property type="entry name" value="MFS_1"/>
    <property type="match status" value="1"/>
</dbReference>
<dbReference type="GO" id="GO:0022857">
    <property type="term" value="F:transmembrane transporter activity"/>
    <property type="evidence" value="ECO:0007669"/>
    <property type="project" value="InterPro"/>
</dbReference>
<evidence type="ECO:0000256" key="4">
    <source>
        <dbReference type="ARBA" id="ARBA00022989"/>
    </source>
</evidence>
<feature type="transmembrane region" description="Helical" evidence="6">
    <location>
        <begin position="227"/>
        <end position="251"/>
    </location>
</feature>
<proteinExistence type="predicted"/>
<dbReference type="PANTHER" id="PTHR23513:SF11">
    <property type="entry name" value="STAPHYLOFERRIN A TRANSPORTER"/>
    <property type="match status" value="1"/>
</dbReference>
<keyword evidence="2" id="KW-1003">Cell membrane</keyword>
<evidence type="ECO:0000256" key="5">
    <source>
        <dbReference type="ARBA" id="ARBA00023136"/>
    </source>
</evidence>
<accession>A0A926HKX8</accession>
<protein>
    <submittedName>
        <fullName evidence="7">MFS transporter</fullName>
    </submittedName>
</protein>
<evidence type="ECO:0000313" key="8">
    <source>
        <dbReference type="Proteomes" id="UP000623172"/>
    </source>
</evidence>
<evidence type="ECO:0000256" key="2">
    <source>
        <dbReference type="ARBA" id="ARBA00022475"/>
    </source>
</evidence>
<feature type="transmembrane region" description="Helical" evidence="6">
    <location>
        <begin position="78"/>
        <end position="99"/>
    </location>
</feature>
<dbReference type="SUPFAM" id="SSF103473">
    <property type="entry name" value="MFS general substrate transporter"/>
    <property type="match status" value="1"/>
</dbReference>
<dbReference type="EMBL" id="JACRSR010000002">
    <property type="protein sequence ID" value="MBC8531467.1"/>
    <property type="molecule type" value="Genomic_DNA"/>
</dbReference>
<dbReference type="CDD" id="cd06173">
    <property type="entry name" value="MFS_MefA_like"/>
    <property type="match status" value="1"/>
</dbReference>
<dbReference type="Proteomes" id="UP000623172">
    <property type="component" value="Unassembled WGS sequence"/>
</dbReference>
<feature type="transmembrane region" description="Helical" evidence="6">
    <location>
        <begin position="46"/>
        <end position="71"/>
    </location>
</feature>
<keyword evidence="8" id="KW-1185">Reference proteome</keyword>
<reference evidence="7" key="1">
    <citation type="submission" date="2020-08" db="EMBL/GenBank/DDBJ databases">
        <title>Genome public.</title>
        <authorList>
            <person name="Liu C."/>
            <person name="Sun Q."/>
        </authorList>
    </citation>
    <scope>NUCLEOTIDE SEQUENCE</scope>
    <source>
        <strain evidence="7">NSJ-53</strain>
    </source>
</reference>
<feature type="transmembrane region" description="Helical" evidence="6">
    <location>
        <begin position="21"/>
        <end position="40"/>
    </location>
</feature>
<evidence type="ECO:0000256" key="1">
    <source>
        <dbReference type="ARBA" id="ARBA00004651"/>
    </source>
</evidence>
<keyword evidence="5 6" id="KW-0472">Membrane</keyword>
<comment type="caution">
    <text evidence="7">The sequence shown here is derived from an EMBL/GenBank/DDBJ whole genome shotgun (WGS) entry which is preliminary data.</text>
</comment>
<organism evidence="7 8">
    <name type="scientific">Gehongia tenuis</name>
    <dbReference type="NCBI Taxonomy" id="2763655"/>
    <lineage>
        <taxon>Bacteria</taxon>
        <taxon>Bacillati</taxon>
        <taxon>Bacillota</taxon>
        <taxon>Clostridia</taxon>
        <taxon>Christensenellales</taxon>
        <taxon>Christensenellaceae</taxon>
        <taxon>Gehongia</taxon>
    </lineage>
</organism>
<feature type="transmembrane region" description="Helical" evidence="6">
    <location>
        <begin position="263"/>
        <end position="283"/>
    </location>
</feature>
<dbReference type="GO" id="GO:0005886">
    <property type="term" value="C:plasma membrane"/>
    <property type="evidence" value="ECO:0007669"/>
    <property type="project" value="UniProtKB-SubCell"/>
</dbReference>
<dbReference type="InterPro" id="IPR011701">
    <property type="entry name" value="MFS"/>
</dbReference>
<dbReference type="AlphaFoldDB" id="A0A926HKX8"/>
<sequence>MEQGKKLRLFTKNFFLLWQGQLVSSIGDVMYSLALGFWVLQKTGSTAIMGLLMAVSALPQLILGPIAGVIVDRADRKWIIVTMDIVRGVFVVAVAVLAITGNLEVWMVFLTGVVKGICASVFNPTVSASLPDMVPSANLQRANAALMVSTNGVNIFSNSISGVLFSIVGAPVLFLINGIAYLFSSVTEMFLKIPRVRSEKVQQSEEKGHFLEDFKDGLRFVFGIKPLMGLAGIVVLLNFFLNIAAVLVLPYFERAPDMGAGNYGIFMGAMALGGMLGYGLLSIWKVPRSIFSKYFGWIGVLSCLPFSLMVFLPFGAMLPVAVLGMFLNAAINTMANSTLQAAVPSHMRGKFFALALAMTSGLTPVAMAVGGVLGDLFPIKWVICCCMGLAALMFFVGGFMPGIKKLFLLDPETQTVEDL</sequence>
<evidence type="ECO:0000256" key="6">
    <source>
        <dbReference type="SAM" id="Phobius"/>
    </source>
</evidence>
<name>A0A926HKX8_9FIRM</name>
<gene>
    <name evidence="7" type="ORF">H8696_06350</name>
</gene>
<keyword evidence="3 6" id="KW-0812">Transmembrane</keyword>
<keyword evidence="4 6" id="KW-1133">Transmembrane helix</keyword>
<dbReference type="InterPro" id="IPR036259">
    <property type="entry name" value="MFS_trans_sf"/>
</dbReference>
<feature type="transmembrane region" description="Helical" evidence="6">
    <location>
        <begin position="163"/>
        <end position="183"/>
    </location>
</feature>
<evidence type="ECO:0000313" key="7">
    <source>
        <dbReference type="EMBL" id="MBC8531467.1"/>
    </source>
</evidence>
<feature type="transmembrane region" description="Helical" evidence="6">
    <location>
        <begin position="295"/>
        <end position="314"/>
    </location>
</feature>
<feature type="transmembrane region" description="Helical" evidence="6">
    <location>
        <begin position="379"/>
        <end position="400"/>
    </location>
</feature>
<dbReference type="RefSeq" id="WP_249316056.1">
    <property type="nucleotide sequence ID" value="NZ_JACRSR010000002.1"/>
</dbReference>
<dbReference type="Gene3D" id="1.20.1250.20">
    <property type="entry name" value="MFS general substrate transporter like domains"/>
    <property type="match status" value="1"/>
</dbReference>
<dbReference type="PANTHER" id="PTHR23513">
    <property type="entry name" value="INTEGRAL MEMBRANE EFFLUX PROTEIN-RELATED"/>
    <property type="match status" value="1"/>
</dbReference>
<feature type="transmembrane region" description="Helical" evidence="6">
    <location>
        <begin position="351"/>
        <end position="373"/>
    </location>
</feature>